<accession>A0AAV4MBZ9</accession>
<protein>
    <submittedName>
        <fullName evidence="1">Uncharacterized protein</fullName>
    </submittedName>
</protein>
<dbReference type="AlphaFoldDB" id="A0AAV4MBZ9"/>
<sequence length="75" mass="8452">MLDMDVKAFGLPKVFWSTVSYANTEPFGSLIGIRTELHQFENVTGYPLDRCGLSLELQKEMPFAVGNCGLDEIYF</sequence>
<dbReference type="EMBL" id="BPLR01019535">
    <property type="protein sequence ID" value="GIX68936.1"/>
    <property type="molecule type" value="Genomic_DNA"/>
</dbReference>
<evidence type="ECO:0000313" key="1">
    <source>
        <dbReference type="EMBL" id="GIX68936.1"/>
    </source>
</evidence>
<keyword evidence="2" id="KW-1185">Reference proteome</keyword>
<gene>
    <name evidence="1" type="ORF">CEXT_109681</name>
</gene>
<dbReference type="Proteomes" id="UP001054945">
    <property type="component" value="Unassembled WGS sequence"/>
</dbReference>
<organism evidence="1 2">
    <name type="scientific">Caerostris extrusa</name>
    <name type="common">Bark spider</name>
    <name type="synonym">Caerostris bankana</name>
    <dbReference type="NCBI Taxonomy" id="172846"/>
    <lineage>
        <taxon>Eukaryota</taxon>
        <taxon>Metazoa</taxon>
        <taxon>Ecdysozoa</taxon>
        <taxon>Arthropoda</taxon>
        <taxon>Chelicerata</taxon>
        <taxon>Arachnida</taxon>
        <taxon>Araneae</taxon>
        <taxon>Araneomorphae</taxon>
        <taxon>Entelegynae</taxon>
        <taxon>Araneoidea</taxon>
        <taxon>Araneidae</taxon>
        <taxon>Caerostris</taxon>
    </lineage>
</organism>
<reference evidence="1 2" key="1">
    <citation type="submission" date="2021-06" db="EMBL/GenBank/DDBJ databases">
        <title>Caerostris extrusa draft genome.</title>
        <authorList>
            <person name="Kono N."/>
            <person name="Arakawa K."/>
        </authorList>
    </citation>
    <scope>NUCLEOTIDE SEQUENCE [LARGE SCALE GENOMIC DNA]</scope>
</reference>
<proteinExistence type="predicted"/>
<evidence type="ECO:0000313" key="2">
    <source>
        <dbReference type="Proteomes" id="UP001054945"/>
    </source>
</evidence>
<name>A0AAV4MBZ9_CAEEX</name>
<comment type="caution">
    <text evidence="1">The sequence shown here is derived from an EMBL/GenBank/DDBJ whole genome shotgun (WGS) entry which is preliminary data.</text>
</comment>